<dbReference type="InterPro" id="IPR000618">
    <property type="entry name" value="Insect_cuticle"/>
</dbReference>
<dbReference type="GO" id="GO:0005615">
    <property type="term" value="C:extracellular space"/>
    <property type="evidence" value="ECO:0007669"/>
    <property type="project" value="TreeGrafter"/>
</dbReference>
<sequence length="102" mass="11722">MNTLIVLTCLLGVAFAFPQYGHDDEHYDHYAPPHYKFEYSVHDPHTGDIKSQHESREGDSVKGFYTLKESDGTTREVHYTSDKHVGFNAEVKKIGHAHHPHY</sequence>
<dbReference type="OrthoDB" id="6623810at2759"/>
<name>A0A6A4JTA3_APOLU</name>
<accession>A0A6A4JTA3</accession>
<keyword evidence="3" id="KW-1185">Reference proteome</keyword>
<evidence type="ECO:0008006" key="4">
    <source>
        <dbReference type="Google" id="ProtNLM"/>
    </source>
</evidence>
<protein>
    <recommendedName>
        <fullName evidence="4">Cuticle protein 19</fullName>
    </recommendedName>
</protein>
<gene>
    <name evidence="2" type="ORF">GE061_012547</name>
</gene>
<proteinExistence type="predicted"/>
<dbReference type="PROSITE" id="PS51155">
    <property type="entry name" value="CHIT_BIND_RR_2"/>
    <property type="match status" value="1"/>
</dbReference>
<dbReference type="AlphaFoldDB" id="A0A6A4JTA3"/>
<evidence type="ECO:0000313" key="2">
    <source>
        <dbReference type="EMBL" id="KAF6212029.1"/>
    </source>
</evidence>
<organism evidence="2 3">
    <name type="scientific">Apolygus lucorum</name>
    <name type="common">Small green plant bug</name>
    <name type="synonym">Lygocoris lucorum</name>
    <dbReference type="NCBI Taxonomy" id="248454"/>
    <lineage>
        <taxon>Eukaryota</taxon>
        <taxon>Metazoa</taxon>
        <taxon>Ecdysozoa</taxon>
        <taxon>Arthropoda</taxon>
        <taxon>Hexapoda</taxon>
        <taxon>Insecta</taxon>
        <taxon>Pterygota</taxon>
        <taxon>Neoptera</taxon>
        <taxon>Paraneoptera</taxon>
        <taxon>Hemiptera</taxon>
        <taxon>Heteroptera</taxon>
        <taxon>Panheteroptera</taxon>
        <taxon>Cimicomorpha</taxon>
        <taxon>Miridae</taxon>
        <taxon>Mirini</taxon>
        <taxon>Apolygus</taxon>
    </lineage>
</organism>
<dbReference type="Pfam" id="PF00379">
    <property type="entry name" value="Chitin_bind_4"/>
    <property type="match status" value="1"/>
</dbReference>
<dbReference type="PANTHER" id="PTHR12236:SF96">
    <property type="entry name" value="PUPAL CUTICLE PROTEIN EDG-84A-LIKE PROTEIN"/>
    <property type="match status" value="1"/>
</dbReference>
<dbReference type="PANTHER" id="PTHR12236">
    <property type="entry name" value="STRUCTURAL CONTITUENT OF CUTICLE"/>
    <property type="match status" value="1"/>
</dbReference>
<comment type="caution">
    <text evidence="2">The sequence shown here is derived from an EMBL/GenBank/DDBJ whole genome shotgun (WGS) entry which is preliminary data.</text>
</comment>
<dbReference type="PRINTS" id="PR00947">
    <property type="entry name" value="CUTICLE"/>
</dbReference>
<reference evidence="2" key="1">
    <citation type="journal article" date="2021" name="Mol. Ecol. Resour.">
        <title>Apolygus lucorum genome provides insights into omnivorousness and mesophyll feeding.</title>
        <authorList>
            <person name="Liu Y."/>
            <person name="Liu H."/>
            <person name="Wang H."/>
            <person name="Huang T."/>
            <person name="Liu B."/>
            <person name="Yang B."/>
            <person name="Yin L."/>
            <person name="Li B."/>
            <person name="Zhang Y."/>
            <person name="Zhang S."/>
            <person name="Jiang F."/>
            <person name="Zhang X."/>
            <person name="Ren Y."/>
            <person name="Wang B."/>
            <person name="Wang S."/>
            <person name="Lu Y."/>
            <person name="Wu K."/>
            <person name="Fan W."/>
            <person name="Wang G."/>
        </authorList>
    </citation>
    <scope>NUCLEOTIDE SEQUENCE</scope>
    <source>
        <strain evidence="2">12Hb</strain>
    </source>
</reference>
<dbReference type="Proteomes" id="UP000466442">
    <property type="component" value="Unassembled WGS sequence"/>
</dbReference>
<evidence type="ECO:0000313" key="3">
    <source>
        <dbReference type="Proteomes" id="UP000466442"/>
    </source>
</evidence>
<keyword evidence="1" id="KW-0193">Cuticle</keyword>
<dbReference type="InterPro" id="IPR051217">
    <property type="entry name" value="Insect_Cuticle_Struc_Prot"/>
</dbReference>
<dbReference type="GO" id="GO:0042302">
    <property type="term" value="F:structural constituent of cuticle"/>
    <property type="evidence" value="ECO:0007669"/>
    <property type="project" value="UniProtKB-UniRule"/>
</dbReference>
<evidence type="ECO:0000256" key="1">
    <source>
        <dbReference type="ARBA" id="ARBA00022460"/>
    </source>
</evidence>
<dbReference type="GO" id="GO:0031012">
    <property type="term" value="C:extracellular matrix"/>
    <property type="evidence" value="ECO:0007669"/>
    <property type="project" value="TreeGrafter"/>
</dbReference>
<dbReference type="EMBL" id="WIXP02000004">
    <property type="protein sequence ID" value="KAF6212029.1"/>
    <property type="molecule type" value="Genomic_DNA"/>
</dbReference>